<dbReference type="Pfam" id="PF00929">
    <property type="entry name" value="RNase_T"/>
    <property type="match status" value="1"/>
</dbReference>
<evidence type="ECO:0000313" key="2">
    <source>
        <dbReference type="EMBL" id="HGZ11183.1"/>
    </source>
</evidence>
<organism evidence="2">
    <name type="scientific">Desulfobacca acetoxidans</name>
    <dbReference type="NCBI Taxonomy" id="60893"/>
    <lineage>
        <taxon>Bacteria</taxon>
        <taxon>Pseudomonadati</taxon>
        <taxon>Thermodesulfobacteriota</taxon>
        <taxon>Desulfobaccia</taxon>
        <taxon>Desulfobaccales</taxon>
        <taxon>Desulfobaccaceae</taxon>
        <taxon>Desulfobacca</taxon>
    </lineage>
</organism>
<keyword evidence="2" id="KW-0269">Exonuclease</keyword>
<dbReference type="InterPro" id="IPR012337">
    <property type="entry name" value="RNaseH-like_sf"/>
</dbReference>
<accession>A0A7C5EQ59</accession>
<dbReference type="InterPro" id="IPR036397">
    <property type="entry name" value="RNaseH_sf"/>
</dbReference>
<dbReference type="GO" id="GO:0005829">
    <property type="term" value="C:cytosol"/>
    <property type="evidence" value="ECO:0007669"/>
    <property type="project" value="TreeGrafter"/>
</dbReference>
<dbReference type="GO" id="GO:0006259">
    <property type="term" value="P:DNA metabolic process"/>
    <property type="evidence" value="ECO:0007669"/>
    <property type="project" value="UniProtKB-ARBA"/>
</dbReference>
<sequence>MQIRSAPSFVAIDFETADYQPDSACALGLARVKGGVLQDCHYYLIKPPRTRFCFTHIHRLTWQDVADQPTFGELWPRIAPLLEGAEFLAAHNAGFDRRVLRSCCETYGFLPPPLPFRCTMELARQVWRIYPTRLPDVCRHLGIALNHHHAVSDAEACARIVLAAFRSGKLR</sequence>
<proteinExistence type="predicted"/>
<dbReference type="CDD" id="cd06130">
    <property type="entry name" value="DNA_pol_III_epsilon_like"/>
    <property type="match status" value="1"/>
</dbReference>
<feature type="domain" description="Exonuclease" evidence="1">
    <location>
        <begin position="8"/>
        <end position="170"/>
    </location>
</feature>
<keyword evidence="2" id="KW-0540">Nuclease</keyword>
<dbReference type="InterPro" id="IPR013520">
    <property type="entry name" value="Ribonucl_H"/>
</dbReference>
<protein>
    <submittedName>
        <fullName evidence="2">Exonuclease</fullName>
    </submittedName>
</protein>
<evidence type="ECO:0000259" key="1">
    <source>
        <dbReference type="SMART" id="SM00479"/>
    </source>
</evidence>
<dbReference type="PANTHER" id="PTHR30231">
    <property type="entry name" value="DNA POLYMERASE III SUBUNIT EPSILON"/>
    <property type="match status" value="1"/>
</dbReference>
<reference evidence="2" key="1">
    <citation type="journal article" date="2020" name="mSystems">
        <title>Genome- and Community-Level Interaction Insights into Carbon Utilization and Element Cycling Functions of Hydrothermarchaeota in Hydrothermal Sediment.</title>
        <authorList>
            <person name="Zhou Z."/>
            <person name="Liu Y."/>
            <person name="Xu W."/>
            <person name="Pan J."/>
            <person name="Luo Z.H."/>
            <person name="Li M."/>
        </authorList>
    </citation>
    <scope>NUCLEOTIDE SEQUENCE [LARGE SCALE GENOMIC DNA]</scope>
    <source>
        <strain evidence="2">SpSt-853</strain>
    </source>
</reference>
<dbReference type="GO" id="GO:0008408">
    <property type="term" value="F:3'-5' exonuclease activity"/>
    <property type="evidence" value="ECO:0007669"/>
    <property type="project" value="TreeGrafter"/>
</dbReference>
<gene>
    <name evidence="2" type="ORF">ENW48_03065</name>
</gene>
<dbReference type="AlphaFoldDB" id="A0A7C5EQ59"/>
<dbReference type="PANTHER" id="PTHR30231:SF42">
    <property type="entry name" value="EXONUCLEASE"/>
    <property type="match status" value="1"/>
</dbReference>
<dbReference type="EMBL" id="DTKJ01000019">
    <property type="protein sequence ID" value="HGZ11183.1"/>
    <property type="molecule type" value="Genomic_DNA"/>
</dbReference>
<dbReference type="SMART" id="SM00479">
    <property type="entry name" value="EXOIII"/>
    <property type="match status" value="1"/>
</dbReference>
<dbReference type="Gene3D" id="3.30.420.10">
    <property type="entry name" value="Ribonuclease H-like superfamily/Ribonuclease H"/>
    <property type="match status" value="1"/>
</dbReference>
<dbReference type="GO" id="GO:0003676">
    <property type="term" value="F:nucleic acid binding"/>
    <property type="evidence" value="ECO:0007669"/>
    <property type="project" value="InterPro"/>
</dbReference>
<name>A0A7C5EQ59_9BACT</name>
<dbReference type="SUPFAM" id="SSF53098">
    <property type="entry name" value="Ribonuclease H-like"/>
    <property type="match status" value="1"/>
</dbReference>
<comment type="caution">
    <text evidence="2">The sequence shown here is derived from an EMBL/GenBank/DDBJ whole genome shotgun (WGS) entry which is preliminary data.</text>
</comment>
<keyword evidence="2" id="KW-0378">Hydrolase</keyword>